<dbReference type="GO" id="GO:0016491">
    <property type="term" value="F:oxidoreductase activity"/>
    <property type="evidence" value="ECO:0007669"/>
    <property type="project" value="UniProtKB-KW"/>
</dbReference>
<evidence type="ECO:0000256" key="1">
    <source>
        <dbReference type="ARBA" id="ARBA00006484"/>
    </source>
</evidence>
<dbReference type="EMBL" id="JAUJYO010000004">
    <property type="protein sequence ID" value="KAK1318928.1"/>
    <property type="molecule type" value="Genomic_DNA"/>
</dbReference>
<evidence type="ECO:0000256" key="2">
    <source>
        <dbReference type="ARBA" id="ARBA00023002"/>
    </source>
</evidence>
<keyword evidence="3" id="KW-0472">Membrane</keyword>
<keyword evidence="3" id="KW-0812">Transmembrane</keyword>
<keyword evidence="3" id="KW-1133">Transmembrane helix</keyword>
<evidence type="ECO:0000313" key="5">
    <source>
        <dbReference type="Proteomes" id="UP001180020"/>
    </source>
</evidence>
<dbReference type="PANTHER" id="PTHR43899">
    <property type="entry name" value="RH59310P"/>
    <property type="match status" value="1"/>
</dbReference>
<dbReference type="SUPFAM" id="SSF51735">
    <property type="entry name" value="NAD(P)-binding Rossmann-fold domains"/>
    <property type="match status" value="1"/>
</dbReference>
<reference evidence="4" key="1">
    <citation type="journal article" date="2023" name="Nat. Commun.">
        <title>Diploid and tetraploid genomes of Acorus and the evolution of monocots.</title>
        <authorList>
            <person name="Ma L."/>
            <person name="Liu K.W."/>
            <person name="Li Z."/>
            <person name="Hsiao Y.Y."/>
            <person name="Qi Y."/>
            <person name="Fu T."/>
            <person name="Tang G.D."/>
            <person name="Zhang D."/>
            <person name="Sun W.H."/>
            <person name="Liu D.K."/>
            <person name="Li Y."/>
            <person name="Chen G.Z."/>
            <person name="Liu X.D."/>
            <person name="Liao X.Y."/>
            <person name="Jiang Y.T."/>
            <person name="Yu X."/>
            <person name="Hao Y."/>
            <person name="Huang J."/>
            <person name="Zhao X.W."/>
            <person name="Ke S."/>
            <person name="Chen Y.Y."/>
            <person name="Wu W.L."/>
            <person name="Hsu J.L."/>
            <person name="Lin Y.F."/>
            <person name="Huang M.D."/>
            <person name="Li C.Y."/>
            <person name="Huang L."/>
            <person name="Wang Z.W."/>
            <person name="Zhao X."/>
            <person name="Zhong W.Y."/>
            <person name="Peng D.H."/>
            <person name="Ahmad S."/>
            <person name="Lan S."/>
            <person name="Zhang J.S."/>
            <person name="Tsai W.C."/>
            <person name="Van de Peer Y."/>
            <person name="Liu Z.J."/>
        </authorList>
    </citation>
    <scope>NUCLEOTIDE SEQUENCE</scope>
    <source>
        <strain evidence="4">CP</strain>
    </source>
</reference>
<dbReference type="Proteomes" id="UP001180020">
    <property type="component" value="Unassembled WGS sequence"/>
</dbReference>
<protein>
    <submittedName>
        <fullName evidence="4">Very-long-chain 3-oxoacyl-CoA reductase 1</fullName>
    </submittedName>
</protein>
<proteinExistence type="inferred from homology"/>
<dbReference type="AlphaFoldDB" id="A0AAV9EYY9"/>
<comment type="caution">
    <text evidence="4">The sequence shown here is derived from an EMBL/GenBank/DDBJ whole genome shotgun (WGS) entry which is preliminary data.</text>
</comment>
<dbReference type="PANTHER" id="PTHR43899:SF13">
    <property type="entry name" value="RH59310P"/>
    <property type="match status" value="1"/>
</dbReference>
<reference evidence="4" key="2">
    <citation type="submission" date="2023-06" db="EMBL/GenBank/DDBJ databases">
        <authorList>
            <person name="Ma L."/>
            <person name="Liu K.-W."/>
            <person name="Li Z."/>
            <person name="Hsiao Y.-Y."/>
            <person name="Qi Y."/>
            <person name="Fu T."/>
            <person name="Tang G."/>
            <person name="Zhang D."/>
            <person name="Sun W.-H."/>
            <person name="Liu D.-K."/>
            <person name="Li Y."/>
            <person name="Chen G.-Z."/>
            <person name="Liu X.-D."/>
            <person name="Liao X.-Y."/>
            <person name="Jiang Y.-T."/>
            <person name="Yu X."/>
            <person name="Hao Y."/>
            <person name="Huang J."/>
            <person name="Zhao X.-W."/>
            <person name="Ke S."/>
            <person name="Chen Y.-Y."/>
            <person name="Wu W.-L."/>
            <person name="Hsu J.-L."/>
            <person name="Lin Y.-F."/>
            <person name="Huang M.-D."/>
            <person name="Li C.-Y."/>
            <person name="Huang L."/>
            <person name="Wang Z.-W."/>
            <person name="Zhao X."/>
            <person name="Zhong W.-Y."/>
            <person name="Peng D.-H."/>
            <person name="Ahmad S."/>
            <person name="Lan S."/>
            <person name="Zhang J.-S."/>
            <person name="Tsai W.-C."/>
            <person name="Van De Peer Y."/>
            <person name="Liu Z.-J."/>
        </authorList>
    </citation>
    <scope>NUCLEOTIDE SEQUENCE</scope>
    <source>
        <strain evidence="4">CP</strain>
        <tissue evidence="4">Leaves</tissue>
    </source>
</reference>
<comment type="similarity">
    <text evidence="1">Belongs to the short-chain dehydrogenases/reductases (SDR) family.</text>
</comment>
<evidence type="ECO:0000313" key="4">
    <source>
        <dbReference type="EMBL" id="KAK1318928.1"/>
    </source>
</evidence>
<dbReference type="InterPro" id="IPR051019">
    <property type="entry name" value="VLCFA-Steroid_DH"/>
</dbReference>
<dbReference type="Pfam" id="PF00106">
    <property type="entry name" value="adh_short"/>
    <property type="match status" value="2"/>
</dbReference>
<organism evidence="4 5">
    <name type="scientific">Acorus calamus</name>
    <name type="common">Sweet flag</name>
    <dbReference type="NCBI Taxonomy" id="4465"/>
    <lineage>
        <taxon>Eukaryota</taxon>
        <taxon>Viridiplantae</taxon>
        <taxon>Streptophyta</taxon>
        <taxon>Embryophyta</taxon>
        <taxon>Tracheophyta</taxon>
        <taxon>Spermatophyta</taxon>
        <taxon>Magnoliopsida</taxon>
        <taxon>Liliopsida</taxon>
        <taxon>Acoraceae</taxon>
        <taxon>Acorus</taxon>
    </lineage>
</organism>
<sequence>MELCHYAEDLKQQPTLVVILGLIGLLSLSKFTFSLLRWVYVTFLRPPKNLIKSYGSWALVTGAASGIGEAFAVELARKGLHLILVDRLGSHSGRIWVNPSEDRHCRLLNRVRRRTGTSNLYGKYVHEMGEEEVERMLSVNVKGTTLVTRVVLEGMWRRGRGAIVNVGSGSVSVTPSFPLYSVYAATKA</sequence>
<dbReference type="PRINTS" id="PR00081">
    <property type="entry name" value="GDHRDH"/>
</dbReference>
<gene>
    <name evidence="4" type="primary">KCR1</name>
    <name evidence="4" type="ORF">QJS10_CPB04g01663</name>
</gene>
<dbReference type="InterPro" id="IPR002347">
    <property type="entry name" value="SDR_fam"/>
</dbReference>
<evidence type="ECO:0000256" key="3">
    <source>
        <dbReference type="SAM" id="Phobius"/>
    </source>
</evidence>
<name>A0AAV9EYY9_ACOCL</name>
<keyword evidence="5" id="KW-1185">Reference proteome</keyword>
<keyword evidence="2" id="KW-0560">Oxidoreductase</keyword>
<accession>A0AAV9EYY9</accession>
<dbReference type="Gene3D" id="3.40.50.720">
    <property type="entry name" value="NAD(P)-binding Rossmann-like Domain"/>
    <property type="match status" value="2"/>
</dbReference>
<dbReference type="InterPro" id="IPR036291">
    <property type="entry name" value="NAD(P)-bd_dom_sf"/>
</dbReference>
<feature type="transmembrane region" description="Helical" evidence="3">
    <location>
        <begin position="16"/>
        <end position="40"/>
    </location>
</feature>